<dbReference type="Proteomes" id="UP000051439">
    <property type="component" value="Unassembled WGS sequence"/>
</dbReference>
<protein>
    <submittedName>
        <fullName evidence="1">Uncharacterized protein</fullName>
    </submittedName>
</protein>
<reference evidence="1 2" key="1">
    <citation type="journal article" date="2015" name="Genome Announc.">
        <title>Expanding the biotechnology potential of lactobacilli through comparative genomics of 213 strains and associated genera.</title>
        <authorList>
            <person name="Sun Z."/>
            <person name="Harris H.M."/>
            <person name="McCann A."/>
            <person name="Guo C."/>
            <person name="Argimon S."/>
            <person name="Zhang W."/>
            <person name="Yang X."/>
            <person name="Jeffery I.B."/>
            <person name="Cooney J.C."/>
            <person name="Kagawa T.F."/>
            <person name="Liu W."/>
            <person name="Song Y."/>
            <person name="Salvetti E."/>
            <person name="Wrobel A."/>
            <person name="Rasinkangas P."/>
            <person name="Parkhill J."/>
            <person name="Rea M.C."/>
            <person name="O'Sullivan O."/>
            <person name="Ritari J."/>
            <person name="Douillard F.P."/>
            <person name="Paul Ross R."/>
            <person name="Yang R."/>
            <person name="Briner A.E."/>
            <person name="Felis G.E."/>
            <person name="de Vos W.M."/>
            <person name="Barrangou R."/>
            <person name="Klaenhammer T.R."/>
            <person name="Caufield P.W."/>
            <person name="Cui Y."/>
            <person name="Zhang H."/>
            <person name="O'Toole P.W."/>
        </authorList>
    </citation>
    <scope>NUCLEOTIDE SEQUENCE [LARGE SCALE GENOMIC DNA]</scope>
    <source>
        <strain evidence="1 2">DSM 19906</strain>
    </source>
</reference>
<comment type="caution">
    <text evidence="1">The sequence shown here is derived from an EMBL/GenBank/DDBJ whole genome shotgun (WGS) entry which is preliminary data.</text>
</comment>
<proteinExistence type="predicted"/>
<name>A0A0R1NZP7_9LACO</name>
<dbReference type="AlphaFoldDB" id="A0A0R1NZP7"/>
<dbReference type="PATRIC" id="fig|1423766.4.peg.1101"/>
<sequence>METYTPIANRLDSLTISFTIHHFLGIIYENKITGVPILAEIILIEPDLVSTSEGKIYGSWDRLS</sequence>
<evidence type="ECO:0000313" key="1">
    <source>
        <dbReference type="EMBL" id="KRL23034.1"/>
    </source>
</evidence>
<dbReference type="EMBL" id="AZEB01000002">
    <property type="protein sequence ID" value="KRL23034.1"/>
    <property type="molecule type" value="Genomic_DNA"/>
</dbReference>
<keyword evidence="2" id="KW-1185">Reference proteome</keyword>
<organism evidence="1 2">
    <name type="scientific">Lentilactobacillus kisonensis DSM 19906 = JCM 15041</name>
    <dbReference type="NCBI Taxonomy" id="1423766"/>
    <lineage>
        <taxon>Bacteria</taxon>
        <taxon>Bacillati</taxon>
        <taxon>Bacillota</taxon>
        <taxon>Bacilli</taxon>
        <taxon>Lactobacillales</taxon>
        <taxon>Lactobacillaceae</taxon>
        <taxon>Lentilactobacillus</taxon>
    </lineage>
</organism>
<accession>A0A0R1NZP7</accession>
<gene>
    <name evidence="1" type="ORF">FC98_GL001068</name>
</gene>
<evidence type="ECO:0000313" key="2">
    <source>
        <dbReference type="Proteomes" id="UP000051439"/>
    </source>
</evidence>